<organism evidence="2 3">
    <name type="scientific">Marasmius oreades</name>
    <name type="common">fairy-ring Marasmius</name>
    <dbReference type="NCBI Taxonomy" id="181124"/>
    <lineage>
        <taxon>Eukaryota</taxon>
        <taxon>Fungi</taxon>
        <taxon>Dikarya</taxon>
        <taxon>Basidiomycota</taxon>
        <taxon>Agaricomycotina</taxon>
        <taxon>Agaricomycetes</taxon>
        <taxon>Agaricomycetidae</taxon>
        <taxon>Agaricales</taxon>
        <taxon>Marasmiineae</taxon>
        <taxon>Marasmiaceae</taxon>
        <taxon>Marasmius</taxon>
    </lineage>
</organism>
<comment type="caution">
    <text evidence="2">The sequence shown here is derived from an EMBL/GenBank/DDBJ whole genome shotgun (WGS) entry which is preliminary data.</text>
</comment>
<dbReference type="EMBL" id="CM032182">
    <property type="protein sequence ID" value="KAG7097288.1"/>
    <property type="molecule type" value="Genomic_DNA"/>
</dbReference>
<reference evidence="2" key="1">
    <citation type="journal article" date="2021" name="Genome Biol. Evol.">
        <title>The assembled and annotated genome of the fairy-ring fungus Marasmius oreades.</title>
        <authorList>
            <person name="Hiltunen M."/>
            <person name="Ament-Velasquez S.L."/>
            <person name="Johannesson H."/>
        </authorList>
    </citation>
    <scope>NUCLEOTIDE SEQUENCE</scope>
    <source>
        <strain evidence="2">03SP1</strain>
    </source>
</reference>
<evidence type="ECO:0000313" key="2">
    <source>
        <dbReference type="EMBL" id="KAG7097288.1"/>
    </source>
</evidence>
<dbReference type="RefSeq" id="XP_043013758.1">
    <property type="nucleotide sequence ID" value="XM_043149154.1"/>
</dbReference>
<dbReference type="KEGG" id="more:E1B28_004653"/>
<feature type="region of interest" description="Disordered" evidence="1">
    <location>
        <begin position="1"/>
        <end position="34"/>
    </location>
</feature>
<dbReference type="Proteomes" id="UP001049176">
    <property type="component" value="Chromosome 2"/>
</dbReference>
<proteinExistence type="predicted"/>
<feature type="compositionally biased region" description="Basic residues" evidence="1">
    <location>
        <begin position="226"/>
        <end position="235"/>
    </location>
</feature>
<name>A0A9P8ADA8_9AGAR</name>
<sequence length="235" mass="26451">MEHMAHMKSVGGNEDDTRKSFKKSKAQDTIKRPSNLSKVTVGDIRCHLGLDGPEGDQEWNRIRSTLRRCLTAGKIEWSKGWRDQKLHRLIRIYDAVDEACPAMRQFENQWATQFLAKEYFASHKTYGSCAFNPDTCRGRHRCKHRVVLQSPPSGTSRSQTPVAGSSGMTGQTRRDNSGEQDIDMAAIPQDLPLLTDCEDEEGSEGEERRDVIGKGKGKAVEQPTRGRGRGRGRRH</sequence>
<protein>
    <submittedName>
        <fullName evidence="2">Uncharacterized protein</fullName>
    </submittedName>
</protein>
<evidence type="ECO:0000256" key="1">
    <source>
        <dbReference type="SAM" id="MobiDB-lite"/>
    </source>
</evidence>
<dbReference type="GeneID" id="66073729"/>
<evidence type="ECO:0000313" key="3">
    <source>
        <dbReference type="Proteomes" id="UP001049176"/>
    </source>
</evidence>
<dbReference type="OrthoDB" id="3058933at2759"/>
<feature type="region of interest" description="Disordered" evidence="1">
    <location>
        <begin position="147"/>
        <end position="235"/>
    </location>
</feature>
<feature type="compositionally biased region" description="Basic and acidic residues" evidence="1">
    <location>
        <begin position="15"/>
        <end position="31"/>
    </location>
</feature>
<keyword evidence="3" id="KW-1185">Reference proteome</keyword>
<dbReference type="AlphaFoldDB" id="A0A9P8ADA8"/>
<gene>
    <name evidence="2" type="ORF">E1B28_004653</name>
</gene>
<accession>A0A9P8ADA8</accession>
<feature type="compositionally biased region" description="Polar residues" evidence="1">
    <location>
        <begin position="150"/>
        <end position="171"/>
    </location>
</feature>